<dbReference type="RefSeq" id="WP_081193375.1">
    <property type="nucleotide sequence ID" value="NZ_MWIH01000006.1"/>
</dbReference>
<dbReference type="EMBL" id="MWIH01000006">
    <property type="protein sequence ID" value="OQO91144.1"/>
    <property type="molecule type" value="Genomic_DNA"/>
</dbReference>
<feature type="compositionally biased region" description="Low complexity" evidence="1">
    <location>
        <begin position="210"/>
        <end position="225"/>
    </location>
</feature>
<dbReference type="STRING" id="1962155.B1813_16790"/>
<feature type="transmembrane region" description="Helical" evidence="2">
    <location>
        <begin position="153"/>
        <end position="177"/>
    </location>
</feature>
<sequence length="392" mass="40704">MTSTPDRAGRDGGATDTIDAVGSEHRVPDPGPATVPLARLGPAVRRHRTVPGTAIPSSSDRTEPLPRVRARGGAPDFATASGYLPVPDEEGPTAPEHPAPQRTKVTLTAAPGDFRLPHGDDTRVYLAPSAGLDSFDLGSVPASVTPPRTWRRAAWFASMASGAAVLSMLFVGTALVGEPADGTDGTRALQGWPETEGPRLPIPGAPSDGAATRPATDDTATASRPQDQPPRSAEAFAAPQRDGNSGNADGAAAPPDSEPGSNPAPPDDAPATTAPAKPPVSPARTDAAPVVLWAPHDTDVLAQRSQDYLNTVTEDPVTAHAMTTGDLAAEGADGLADRYSEVAYFEVREVYVDANEGYTVNTVEVTYVDGTTERQTRTLDFGEDDRIEADSV</sequence>
<name>A0A1V9A2H3_SACPI</name>
<feature type="region of interest" description="Disordered" evidence="1">
    <location>
        <begin position="1"/>
        <end position="102"/>
    </location>
</feature>
<proteinExistence type="predicted"/>
<evidence type="ECO:0000256" key="2">
    <source>
        <dbReference type="SAM" id="Phobius"/>
    </source>
</evidence>
<feature type="region of interest" description="Disordered" evidence="1">
    <location>
        <begin position="181"/>
        <end position="285"/>
    </location>
</feature>
<feature type="compositionally biased region" description="Low complexity" evidence="1">
    <location>
        <begin position="242"/>
        <end position="255"/>
    </location>
</feature>
<evidence type="ECO:0000313" key="4">
    <source>
        <dbReference type="Proteomes" id="UP000192591"/>
    </source>
</evidence>
<accession>A0A1V9A2H3</accession>
<gene>
    <name evidence="3" type="ORF">B1813_16790</name>
</gene>
<reference evidence="3 4" key="1">
    <citation type="submission" date="2017-02" db="EMBL/GenBank/DDBJ databases">
        <title>Draft genome of Saccharomonospora sp. 154.</title>
        <authorList>
            <person name="Alonso-Carmona G.S."/>
            <person name="De La Haba R."/>
            <person name="Vera-Gargallo B."/>
            <person name="Sandoval-Trujillo A.H."/>
            <person name="Ramirez-Duran N."/>
            <person name="Ventosa A."/>
        </authorList>
    </citation>
    <scope>NUCLEOTIDE SEQUENCE [LARGE SCALE GENOMIC DNA]</scope>
    <source>
        <strain evidence="3 4">LRS4.154</strain>
    </source>
</reference>
<dbReference type="AlphaFoldDB" id="A0A1V9A2H3"/>
<keyword evidence="2" id="KW-0472">Membrane</keyword>
<protein>
    <submittedName>
        <fullName evidence="3">Uncharacterized protein</fullName>
    </submittedName>
</protein>
<evidence type="ECO:0000256" key="1">
    <source>
        <dbReference type="SAM" id="MobiDB-lite"/>
    </source>
</evidence>
<dbReference type="Proteomes" id="UP000192591">
    <property type="component" value="Unassembled WGS sequence"/>
</dbReference>
<keyword evidence="4" id="KW-1185">Reference proteome</keyword>
<evidence type="ECO:0000313" key="3">
    <source>
        <dbReference type="EMBL" id="OQO91144.1"/>
    </source>
</evidence>
<organism evidence="3 4">
    <name type="scientific">Saccharomonospora piscinae</name>
    <dbReference type="NCBI Taxonomy" id="687388"/>
    <lineage>
        <taxon>Bacteria</taxon>
        <taxon>Bacillati</taxon>
        <taxon>Actinomycetota</taxon>
        <taxon>Actinomycetes</taxon>
        <taxon>Pseudonocardiales</taxon>
        <taxon>Pseudonocardiaceae</taxon>
        <taxon>Saccharomonospora</taxon>
    </lineage>
</organism>
<comment type="caution">
    <text evidence="3">The sequence shown here is derived from an EMBL/GenBank/DDBJ whole genome shotgun (WGS) entry which is preliminary data.</text>
</comment>
<keyword evidence="2" id="KW-0812">Transmembrane</keyword>
<keyword evidence="2" id="KW-1133">Transmembrane helix</keyword>